<dbReference type="SUPFAM" id="SSF51735">
    <property type="entry name" value="NAD(P)-binding Rossmann-fold domains"/>
    <property type="match status" value="1"/>
</dbReference>
<evidence type="ECO:0000256" key="2">
    <source>
        <dbReference type="ARBA" id="ARBA00023002"/>
    </source>
</evidence>
<dbReference type="PRINTS" id="PR00081">
    <property type="entry name" value="GDHRDH"/>
</dbReference>
<evidence type="ECO:0000256" key="1">
    <source>
        <dbReference type="ARBA" id="ARBA00006484"/>
    </source>
</evidence>
<dbReference type="PANTHER" id="PTHR24321:SF8">
    <property type="entry name" value="ESTRADIOL 17-BETA-DEHYDROGENASE 8-RELATED"/>
    <property type="match status" value="1"/>
</dbReference>
<proteinExistence type="inferred from homology"/>
<dbReference type="Gene3D" id="3.40.50.720">
    <property type="entry name" value="NAD(P)-binding Rossmann-like Domain"/>
    <property type="match status" value="1"/>
</dbReference>
<dbReference type="PROSITE" id="PS51257">
    <property type="entry name" value="PROKAR_LIPOPROTEIN"/>
    <property type="match status" value="1"/>
</dbReference>
<accession>A0ABS3L8F5</accession>
<dbReference type="PRINTS" id="PR00080">
    <property type="entry name" value="SDRFAMILY"/>
</dbReference>
<sequence>MKRFEGKVALVTGGSSGIGAACIKVFYDEGAKVVVADMSDDGGEILKELNISDEDGLFLQADVTKFDQVEKMVADTVEKFGKLDILVANAGLSDDDQITEMTPEDWQSTIDVNLTGVFLSDKAAIEQMLKQEDRGTIVNCGSIHSVDARAGIPAYAASKGGVKLLSQSLAASYGKEGIRVNTIAPGYIETPLLGDMDDETTQALVDMHPIGRLGQPEEVAEAVAFLASDKASFVNGTTLLVDGGYTAV</sequence>
<dbReference type="PANTHER" id="PTHR24321">
    <property type="entry name" value="DEHYDROGENASES, SHORT CHAIN"/>
    <property type="match status" value="1"/>
</dbReference>
<protein>
    <submittedName>
        <fullName evidence="3">Glucose 1-dehydrogenase</fullName>
        <ecNumber evidence="3">1.1.1.47</ecNumber>
    </submittedName>
</protein>
<dbReference type="PROSITE" id="PS00061">
    <property type="entry name" value="ADH_SHORT"/>
    <property type="match status" value="1"/>
</dbReference>
<dbReference type="EMBL" id="JAFREM010000012">
    <property type="protein sequence ID" value="MBO1305902.1"/>
    <property type="molecule type" value="Genomic_DNA"/>
</dbReference>
<evidence type="ECO:0000313" key="4">
    <source>
        <dbReference type="Proteomes" id="UP000664601"/>
    </source>
</evidence>
<reference evidence="3 4" key="1">
    <citation type="submission" date="2021-03" db="EMBL/GenBank/DDBJ databases">
        <title>Enterococcal diversity collection.</title>
        <authorList>
            <person name="Gilmore M.S."/>
            <person name="Schwartzman J."/>
            <person name="Van Tyne D."/>
            <person name="Martin M."/>
            <person name="Earl A.M."/>
            <person name="Manson A.L."/>
            <person name="Straub T."/>
            <person name="Salamzade R."/>
            <person name="Saavedra J."/>
            <person name="Lebreton F."/>
            <person name="Prichula J."/>
            <person name="Schaufler K."/>
            <person name="Gaca A."/>
            <person name="Sgardioli B."/>
            <person name="Wagenaar J."/>
            <person name="Strong T."/>
        </authorList>
    </citation>
    <scope>NUCLEOTIDE SEQUENCE [LARGE SCALE GENOMIC DNA]</scope>
    <source>
        <strain evidence="3 4">669A</strain>
    </source>
</reference>
<dbReference type="RefSeq" id="WP_207672835.1">
    <property type="nucleotide sequence ID" value="NZ_JAFREM010000012.1"/>
</dbReference>
<dbReference type="Proteomes" id="UP000664601">
    <property type="component" value="Unassembled WGS sequence"/>
</dbReference>
<dbReference type="NCBIfam" id="NF005559">
    <property type="entry name" value="PRK07231.1"/>
    <property type="match status" value="1"/>
</dbReference>
<keyword evidence="2 3" id="KW-0560">Oxidoreductase</keyword>
<dbReference type="EC" id="1.1.1.47" evidence="3"/>
<dbReference type="InterPro" id="IPR002347">
    <property type="entry name" value="SDR_fam"/>
</dbReference>
<comment type="caution">
    <text evidence="3">The sequence shown here is derived from an EMBL/GenBank/DDBJ whole genome shotgun (WGS) entry which is preliminary data.</text>
</comment>
<evidence type="ECO:0000313" key="3">
    <source>
        <dbReference type="EMBL" id="MBO1305902.1"/>
    </source>
</evidence>
<name>A0ABS3L8F5_9ENTE</name>
<comment type="similarity">
    <text evidence="1">Belongs to the short-chain dehydrogenases/reductases (SDR) family.</text>
</comment>
<keyword evidence="4" id="KW-1185">Reference proteome</keyword>
<dbReference type="Pfam" id="PF13561">
    <property type="entry name" value="adh_short_C2"/>
    <property type="match status" value="1"/>
</dbReference>
<dbReference type="InterPro" id="IPR036291">
    <property type="entry name" value="NAD(P)-bd_dom_sf"/>
</dbReference>
<dbReference type="InterPro" id="IPR020904">
    <property type="entry name" value="Sc_DH/Rdtase_CS"/>
</dbReference>
<gene>
    <name evidence="3" type="ORF">JZO70_07010</name>
</gene>
<dbReference type="GO" id="GO:0047936">
    <property type="term" value="F:glucose 1-dehydrogenase [NAD(P)+] activity"/>
    <property type="evidence" value="ECO:0007669"/>
    <property type="project" value="UniProtKB-EC"/>
</dbReference>
<organism evidence="3 4">
    <name type="scientific">Candidatus Enterococcus moelleringii</name>
    <dbReference type="NCBI Taxonomy" id="2815325"/>
    <lineage>
        <taxon>Bacteria</taxon>
        <taxon>Bacillati</taxon>
        <taxon>Bacillota</taxon>
        <taxon>Bacilli</taxon>
        <taxon>Lactobacillales</taxon>
        <taxon>Enterococcaceae</taxon>
        <taxon>Enterococcus</taxon>
    </lineage>
</organism>